<evidence type="ECO:0000256" key="1">
    <source>
        <dbReference type="SAM" id="MobiDB-lite"/>
    </source>
</evidence>
<reference evidence="2 3" key="1">
    <citation type="submission" date="2010-05" db="EMBL/GenBank/DDBJ databases">
        <title>The Genome Sequence of Thecamonas trahens ATCC 50062.</title>
        <authorList>
            <consortium name="The Broad Institute Genome Sequencing Platform"/>
            <person name="Russ C."/>
            <person name="Cuomo C."/>
            <person name="Shea T."/>
            <person name="Young S.K."/>
            <person name="Zeng Q."/>
            <person name="Koehrsen M."/>
            <person name="Haas B."/>
            <person name="Borodovsky M."/>
            <person name="Guigo R."/>
            <person name="Alvarado L."/>
            <person name="Berlin A."/>
            <person name="Bochicchio J."/>
            <person name="Borenstein D."/>
            <person name="Chapman S."/>
            <person name="Chen Z."/>
            <person name="Freedman E."/>
            <person name="Gellesch M."/>
            <person name="Goldberg J."/>
            <person name="Griggs A."/>
            <person name="Gujja S."/>
            <person name="Heilman E."/>
            <person name="Heiman D."/>
            <person name="Hepburn T."/>
            <person name="Howarth C."/>
            <person name="Jen D."/>
            <person name="Larson L."/>
            <person name="Mehta T."/>
            <person name="Park D."/>
            <person name="Pearson M."/>
            <person name="Roberts A."/>
            <person name="Saif S."/>
            <person name="Shenoy N."/>
            <person name="Sisk P."/>
            <person name="Stolte C."/>
            <person name="Sykes S."/>
            <person name="Thomson T."/>
            <person name="Walk T."/>
            <person name="White J."/>
            <person name="Yandava C."/>
            <person name="Burger G."/>
            <person name="Gray M.W."/>
            <person name="Holland P.W.H."/>
            <person name="King N."/>
            <person name="Lang F.B.F."/>
            <person name="Roger A.J."/>
            <person name="Ruiz-Trillo I."/>
            <person name="Lander E."/>
            <person name="Nusbaum C."/>
        </authorList>
    </citation>
    <scope>NUCLEOTIDE SEQUENCE [LARGE SCALE GENOMIC DNA]</scope>
    <source>
        <strain evidence="2 3">ATCC 50062</strain>
    </source>
</reference>
<dbReference type="GeneID" id="25565478"/>
<sequence>MFHGTPETNNLCSGCFRAANPSGAVVAGAQKAERATQLSAWTAAVKTAMAGGSESGVRAALQSEEVAWMDDAERERRLKRLVSEAVRNGEATQLRAALEGGMPATPGLIAAVRLRSARPESIQAVFETLLELVPGAGEALSMDDAIEVLYRGGDVFAEELILSMVTDERLVHVKLTDKFIKAARYANSRTNGGPFASMTAFIKKLEEMRRVQRREKAAAAKRAREAATADDAELSRATKRARHLGTKAGDDEAGASTSGSTCTEVATVPGMGSAMPLTNTGRFASRIYSCGLVLDPATASHEGHGDCSTDPNLELATKVTKQLQSWMFRAEGARAFIVRPETLAEAGADLGADDLGLSALLGADLDMCQLHTLKLKDSRKTFFHKRHYFDYRIDSKRLAKTKAATNLIKRLCVKNSCVFVQYGHEATATFDPVVWIVGVVKDRQGSEVNGGLACVAWDDEHQDHYHHGSM</sequence>
<proteinExistence type="predicted"/>
<evidence type="ECO:0000313" key="3">
    <source>
        <dbReference type="Proteomes" id="UP000054408"/>
    </source>
</evidence>
<keyword evidence="3" id="KW-1185">Reference proteome</keyword>
<feature type="region of interest" description="Disordered" evidence="1">
    <location>
        <begin position="217"/>
        <end position="261"/>
    </location>
</feature>
<dbReference type="AlphaFoldDB" id="A0A0L0DDG7"/>
<dbReference type="RefSeq" id="XP_013756989.1">
    <property type="nucleotide sequence ID" value="XM_013901535.1"/>
</dbReference>
<evidence type="ECO:0000313" key="2">
    <source>
        <dbReference type="EMBL" id="KNC50141.1"/>
    </source>
</evidence>
<name>A0A0L0DDG7_THETB</name>
<accession>A0A0L0DDG7</accession>
<dbReference type="EMBL" id="GL349460">
    <property type="protein sequence ID" value="KNC50141.1"/>
    <property type="molecule type" value="Genomic_DNA"/>
</dbReference>
<feature type="compositionally biased region" description="Basic and acidic residues" evidence="1">
    <location>
        <begin position="217"/>
        <end position="227"/>
    </location>
</feature>
<dbReference type="Proteomes" id="UP000054408">
    <property type="component" value="Unassembled WGS sequence"/>
</dbReference>
<gene>
    <name evidence="2" type="ORF">AMSG_06275</name>
</gene>
<organism evidence="2 3">
    <name type="scientific">Thecamonas trahens ATCC 50062</name>
    <dbReference type="NCBI Taxonomy" id="461836"/>
    <lineage>
        <taxon>Eukaryota</taxon>
        <taxon>Apusozoa</taxon>
        <taxon>Apusomonadida</taxon>
        <taxon>Apusomonadidae</taxon>
        <taxon>Thecamonas</taxon>
    </lineage>
</organism>
<protein>
    <submittedName>
        <fullName evidence="2">Uncharacterized protein</fullName>
    </submittedName>
</protein>